<reference evidence="3" key="1">
    <citation type="submission" date="2016-02" db="EMBL/GenBank/DDBJ databases">
        <authorList>
            <person name="Holder M.E."/>
            <person name="Ajami N.J."/>
            <person name="Petrosino J.F."/>
        </authorList>
    </citation>
    <scope>NUCLEOTIDE SEQUENCE [LARGE SCALE GENOMIC DNA]</scope>
    <source>
        <strain evidence="3">CCUG 36733</strain>
    </source>
</reference>
<dbReference type="PANTHER" id="PTHR43329">
    <property type="entry name" value="EPOXIDE HYDROLASE"/>
    <property type="match status" value="1"/>
</dbReference>
<organism evidence="2 3">
    <name type="scientific">Actinomyces radicidentis</name>
    <dbReference type="NCBI Taxonomy" id="111015"/>
    <lineage>
        <taxon>Bacteria</taxon>
        <taxon>Bacillati</taxon>
        <taxon>Actinomycetota</taxon>
        <taxon>Actinomycetes</taxon>
        <taxon>Actinomycetales</taxon>
        <taxon>Actinomycetaceae</taxon>
        <taxon>Actinomyces</taxon>
    </lineage>
</organism>
<evidence type="ECO:0000313" key="2">
    <source>
        <dbReference type="EMBL" id="AMD87828.1"/>
    </source>
</evidence>
<proteinExistence type="predicted"/>
<evidence type="ECO:0000313" key="3">
    <source>
        <dbReference type="Proteomes" id="UP000065220"/>
    </source>
</evidence>
<dbReference type="Pfam" id="PF00561">
    <property type="entry name" value="Abhydrolase_1"/>
    <property type="match status" value="1"/>
</dbReference>
<dbReference type="Proteomes" id="UP000065220">
    <property type="component" value="Chromosome"/>
</dbReference>
<dbReference type="RefSeq" id="WP_067942886.1">
    <property type="nucleotide sequence ID" value="NZ_CP014228.1"/>
</dbReference>
<dbReference type="InterPro" id="IPR000073">
    <property type="entry name" value="AB_hydrolase_1"/>
</dbReference>
<dbReference type="GO" id="GO:0003824">
    <property type="term" value="F:catalytic activity"/>
    <property type="evidence" value="ECO:0007669"/>
    <property type="project" value="UniProtKB-ARBA"/>
</dbReference>
<dbReference type="KEGG" id="ard:AXF14_09845"/>
<dbReference type="STRING" id="111015.AXF14_09845"/>
<dbReference type="EMBL" id="CP014228">
    <property type="protein sequence ID" value="AMD87828.1"/>
    <property type="molecule type" value="Genomic_DNA"/>
</dbReference>
<dbReference type="InterPro" id="IPR029058">
    <property type="entry name" value="AB_hydrolase_fold"/>
</dbReference>
<dbReference type="Gene3D" id="3.40.50.1820">
    <property type="entry name" value="alpha/beta hydrolase"/>
    <property type="match status" value="1"/>
</dbReference>
<dbReference type="OrthoDB" id="2987348at2"/>
<protein>
    <recommendedName>
        <fullName evidence="1">AB hydrolase-1 domain-containing protein</fullName>
    </recommendedName>
</protein>
<feature type="domain" description="AB hydrolase-1" evidence="1">
    <location>
        <begin position="28"/>
        <end position="270"/>
    </location>
</feature>
<name>A0A109W2Y6_ACTRD</name>
<dbReference type="AlphaFoldDB" id="A0A109W2Y6"/>
<gene>
    <name evidence="2" type="ORF">AXF14_09845</name>
</gene>
<sequence length="284" mass="30488">MSITIEDTTIERADGSLHVLRCGPRDAPAIVLLHGWPQSARAWTGLMEAAGDDVQLIAPDLPGIGGSRVERPCSTTDDVADVVGDLVTALGLVQPAVVGHDVGGMVAYSCLRHVPGLRAVAILDTVVPGVAPWHEVLANPWLWHFAFHTIPGLPEELVSGREEAYFDYFYEAIAHHPERIGRESRRAHADAYRAPGALTAGFELYRSLWEDARANEADRSPVGTPVLYARGEHEGGDVADYAAGFREAGLTSVRTAVVPDAGHFTPEENPVGLWAVLRTGLPAT</sequence>
<evidence type="ECO:0000259" key="1">
    <source>
        <dbReference type="Pfam" id="PF00561"/>
    </source>
</evidence>
<keyword evidence="3" id="KW-1185">Reference proteome</keyword>
<accession>A0A109W2Y6</accession>
<dbReference type="SUPFAM" id="SSF53474">
    <property type="entry name" value="alpha/beta-Hydrolases"/>
    <property type="match status" value="1"/>
</dbReference>